<proteinExistence type="predicted"/>
<evidence type="ECO:0000313" key="1">
    <source>
        <dbReference type="EMBL" id="SGZ41580.1"/>
    </source>
</evidence>
<dbReference type="SUPFAM" id="SSF81296">
    <property type="entry name" value="E set domains"/>
    <property type="match status" value="1"/>
</dbReference>
<evidence type="ECO:0008006" key="3">
    <source>
        <dbReference type="Google" id="ProtNLM"/>
    </source>
</evidence>
<dbReference type="InterPro" id="IPR013783">
    <property type="entry name" value="Ig-like_fold"/>
</dbReference>
<dbReference type="Gene3D" id="2.60.40.10">
    <property type="entry name" value="Immunoglobulins"/>
    <property type="match status" value="1"/>
</dbReference>
<sequence>MLRITIKEELILNHSNVGDNIYIAGNFNNWKSEKDQLDYDPSSKTYTKILDIDENDIITFKFNNGNSKKWFNLPKNFITIDESNNDGNNYLDVSNLPHDNAYIKFEIIDKVQSKNFIVLQEEQGEIDHNHVPNGLTNSMRSESFSNILISTDDNDKVSISSSFISTKLNFEGETPPSENLKSDQIKSNCKHGKYELLKRIFGYK</sequence>
<dbReference type="EMBL" id="FQNF01000118">
    <property type="protein sequence ID" value="SGZ41580.1"/>
    <property type="molecule type" value="Genomic_DNA"/>
</dbReference>
<dbReference type="AlphaFoldDB" id="A0A1L0B6Y3"/>
<reference evidence="2" key="1">
    <citation type="submission" date="2016-11" db="EMBL/GenBank/DDBJ databases">
        <authorList>
            <person name="Guldener U."/>
        </authorList>
    </citation>
    <scope>NUCLEOTIDE SEQUENCE [LARGE SCALE GENOMIC DNA]</scope>
</reference>
<dbReference type="Proteomes" id="UP000183365">
    <property type="component" value="Unassembled WGS sequence"/>
</dbReference>
<dbReference type="InterPro" id="IPR014756">
    <property type="entry name" value="Ig_E-set"/>
</dbReference>
<keyword evidence="2" id="KW-1185">Reference proteome</keyword>
<protein>
    <recommendedName>
        <fullName evidence="3">AMP-activated protein kinase glycogen-binding domain-containing protein</fullName>
    </recommendedName>
</protein>
<name>A0A1L0B6Y3_9ASCO</name>
<dbReference type="OrthoDB" id="3972854at2759"/>
<accession>A0A1L0B6Y3</accession>
<organism evidence="1 2">
    <name type="scientific">Hanseniaspora guilliermondii</name>
    <dbReference type="NCBI Taxonomy" id="56406"/>
    <lineage>
        <taxon>Eukaryota</taxon>
        <taxon>Fungi</taxon>
        <taxon>Dikarya</taxon>
        <taxon>Ascomycota</taxon>
        <taxon>Saccharomycotina</taxon>
        <taxon>Saccharomycetes</taxon>
        <taxon>Saccharomycodales</taxon>
        <taxon>Saccharomycodaceae</taxon>
        <taxon>Hanseniaspora</taxon>
    </lineage>
</organism>
<dbReference type="VEuPathDB" id="FungiDB:HGUI_03781"/>
<gene>
    <name evidence="1" type="ORF">HGUI_03781</name>
</gene>
<evidence type="ECO:0000313" key="2">
    <source>
        <dbReference type="Proteomes" id="UP000183365"/>
    </source>
</evidence>